<sequence>SPDKMFNVLLTCFIDIQATNVTQCNALFACHYHSTNTANCTTNTACLVSGQPTISIKFNCTLEDQSQCGFTCNDCHGSAENIDCDNCVNHL</sequence>
<evidence type="ECO:0000313" key="1">
    <source>
        <dbReference type="EMBL" id="CAG8832555.1"/>
    </source>
</evidence>
<organism evidence="1 2">
    <name type="scientific">Racocetra persica</name>
    <dbReference type="NCBI Taxonomy" id="160502"/>
    <lineage>
        <taxon>Eukaryota</taxon>
        <taxon>Fungi</taxon>
        <taxon>Fungi incertae sedis</taxon>
        <taxon>Mucoromycota</taxon>
        <taxon>Glomeromycotina</taxon>
        <taxon>Glomeromycetes</taxon>
        <taxon>Diversisporales</taxon>
        <taxon>Gigasporaceae</taxon>
        <taxon>Racocetra</taxon>
    </lineage>
</organism>
<proteinExistence type="predicted"/>
<evidence type="ECO:0000313" key="2">
    <source>
        <dbReference type="Proteomes" id="UP000789920"/>
    </source>
</evidence>
<feature type="non-terminal residue" evidence="1">
    <location>
        <position position="1"/>
    </location>
</feature>
<gene>
    <name evidence="1" type="ORF">RPERSI_LOCUS28498</name>
</gene>
<accession>A0ACA9SCV7</accession>
<dbReference type="Proteomes" id="UP000789920">
    <property type="component" value="Unassembled WGS sequence"/>
</dbReference>
<reference evidence="1" key="1">
    <citation type="submission" date="2021-06" db="EMBL/GenBank/DDBJ databases">
        <authorList>
            <person name="Kallberg Y."/>
            <person name="Tangrot J."/>
            <person name="Rosling A."/>
        </authorList>
    </citation>
    <scope>NUCLEOTIDE SEQUENCE</scope>
    <source>
        <strain evidence="1">MA461A</strain>
    </source>
</reference>
<keyword evidence="2" id="KW-1185">Reference proteome</keyword>
<dbReference type="EMBL" id="CAJVQC010104068">
    <property type="protein sequence ID" value="CAG8832555.1"/>
    <property type="molecule type" value="Genomic_DNA"/>
</dbReference>
<protein>
    <submittedName>
        <fullName evidence="1">10388_t:CDS:1</fullName>
    </submittedName>
</protein>
<comment type="caution">
    <text evidence="1">The sequence shown here is derived from an EMBL/GenBank/DDBJ whole genome shotgun (WGS) entry which is preliminary data.</text>
</comment>
<name>A0ACA9SCV7_9GLOM</name>